<dbReference type="InterPro" id="IPR016181">
    <property type="entry name" value="Acyl_CoA_acyltransferase"/>
</dbReference>
<evidence type="ECO:0000259" key="2">
    <source>
        <dbReference type="PROSITE" id="PS51186"/>
    </source>
</evidence>
<dbReference type="PROSITE" id="PS51186">
    <property type="entry name" value="GNAT"/>
    <property type="match status" value="1"/>
</dbReference>
<dbReference type="Proteomes" id="UP000533476">
    <property type="component" value="Unassembled WGS sequence"/>
</dbReference>
<dbReference type="AlphaFoldDB" id="A0A7Y0L0I0"/>
<keyword evidence="4" id="KW-1185">Reference proteome</keyword>
<dbReference type="InterPro" id="IPR000182">
    <property type="entry name" value="GNAT_dom"/>
</dbReference>
<name>A0A7Y0L0I0_9FIRM</name>
<dbReference type="PANTHER" id="PTHR31438:SF1">
    <property type="entry name" value="LYSINE N-ACYLTRANSFERASE C17G9.06C-RELATED"/>
    <property type="match status" value="1"/>
</dbReference>
<proteinExistence type="predicted"/>
<dbReference type="RefSeq" id="WP_169095955.1">
    <property type="nucleotide sequence ID" value="NZ_JABBVZ010000003.1"/>
</dbReference>
<dbReference type="EMBL" id="JABBVZ010000003">
    <property type="protein sequence ID" value="NMP21027.1"/>
    <property type="molecule type" value="Genomic_DNA"/>
</dbReference>
<keyword evidence="1" id="KW-0046">Antibiotic resistance</keyword>
<dbReference type="CDD" id="cd04301">
    <property type="entry name" value="NAT_SF"/>
    <property type="match status" value="1"/>
</dbReference>
<reference evidence="3 4" key="1">
    <citation type="submission" date="2020-04" db="EMBL/GenBank/DDBJ databases">
        <authorList>
            <person name="Zhang R."/>
            <person name="Schippers A."/>
        </authorList>
    </citation>
    <scope>NUCLEOTIDE SEQUENCE [LARGE SCALE GENOMIC DNA]</scope>
    <source>
        <strain evidence="3 4">DSM 109850</strain>
    </source>
</reference>
<dbReference type="PANTHER" id="PTHR31438">
    <property type="entry name" value="LYSINE N-ACYLTRANSFERASE C17G9.06C-RELATED"/>
    <property type="match status" value="1"/>
</dbReference>
<dbReference type="SUPFAM" id="SSF55729">
    <property type="entry name" value="Acyl-CoA N-acyltransferases (Nat)"/>
    <property type="match status" value="1"/>
</dbReference>
<dbReference type="GO" id="GO:0046677">
    <property type="term" value="P:response to antibiotic"/>
    <property type="evidence" value="ECO:0007669"/>
    <property type="project" value="UniProtKB-KW"/>
</dbReference>
<comment type="caution">
    <text evidence="3">The sequence shown here is derived from an EMBL/GenBank/DDBJ whole genome shotgun (WGS) entry which is preliminary data.</text>
</comment>
<keyword evidence="3" id="KW-0808">Transferase</keyword>
<feature type="domain" description="N-acetyltransferase" evidence="2">
    <location>
        <begin position="14"/>
        <end position="184"/>
    </location>
</feature>
<evidence type="ECO:0000256" key="1">
    <source>
        <dbReference type="ARBA" id="ARBA00023251"/>
    </source>
</evidence>
<dbReference type="Pfam" id="PF13523">
    <property type="entry name" value="Acetyltransf_8"/>
    <property type="match status" value="1"/>
</dbReference>
<sequence>MDEKAPFPIESDGLSFRPMTMADVDDTSAWLTTPEVLAYYEGRDRPQSPDLVRQRYLPKQGEPVQALIVWWKGRRIGYVQVYPLDDKAAAQYQEPADDTWGMDLFIGEPALWGQGLGTRLVNAITDSLFHHMGARRILIDPRVNNPRALHVYQKCGFRILKRLPSHEFHEGIWQDCVLMEKAAISAAPSRNG</sequence>
<accession>A0A7Y0L0I0</accession>
<gene>
    <name evidence="3" type="ORF">HIJ39_01475</name>
</gene>
<protein>
    <submittedName>
        <fullName evidence="3">Acetyltransferase</fullName>
    </submittedName>
</protein>
<dbReference type="GO" id="GO:0016410">
    <property type="term" value="F:N-acyltransferase activity"/>
    <property type="evidence" value="ECO:0007669"/>
    <property type="project" value="TreeGrafter"/>
</dbReference>
<dbReference type="Gene3D" id="3.40.630.30">
    <property type="match status" value="1"/>
</dbReference>
<evidence type="ECO:0000313" key="4">
    <source>
        <dbReference type="Proteomes" id="UP000533476"/>
    </source>
</evidence>
<organism evidence="3 4">
    <name type="scientific">Sulfobacillus harzensis</name>
    <dbReference type="NCBI Taxonomy" id="2729629"/>
    <lineage>
        <taxon>Bacteria</taxon>
        <taxon>Bacillati</taxon>
        <taxon>Bacillota</taxon>
        <taxon>Clostridia</taxon>
        <taxon>Eubacteriales</taxon>
        <taxon>Clostridiales Family XVII. Incertae Sedis</taxon>
        <taxon>Sulfobacillus</taxon>
    </lineage>
</organism>
<evidence type="ECO:0000313" key="3">
    <source>
        <dbReference type="EMBL" id="NMP21027.1"/>
    </source>
</evidence>